<gene>
    <name evidence="2" type="ORF">TWF730_004298</name>
</gene>
<dbReference type="EMBL" id="JAVHNS010000017">
    <property type="protein sequence ID" value="KAK6332639.1"/>
    <property type="molecule type" value="Genomic_DNA"/>
</dbReference>
<dbReference type="AlphaFoldDB" id="A0AAV9U2A2"/>
<dbReference type="Proteomes" id="UP001373714">
    <property type="component" value="Unassembled WGS sequence"/>
</dbReference>
<evidence type="ECO:0000313" key="3">
    <source>
        <dbReference type="Proteomes" id="UP001373714"/>
    </source>
</evidence>
<keyword evidence="3" id="KW-1185">Reference proteome</keyword>
<protein>
    <submittedName>
        <fullName evidence="2">Uncharacterized protein</fullName>
    </submittedName>
</protein>
<evidence type="ECO:0000313" key="2">
    <source>
        <dbReference type="EMBL" id="KAK6332639.1"/>
    </source>
</evidence>
<evidence type="ECO:0000256" key="1">
    <source>
        <dbReference type="SAM" id="MobiDB-lite"/>
    </source>
</evidence>
<name>A0AAV9U2A2_9PEZI</name>
<feature type="region of interest" description="Disordered" evidence="1">
    <location>
        <begin position="36"/>
        <end position="62"/>
    </location>
</feature>
<reference evidence="2 3" key="1">
    <citation type="submission" date="2019-10" db="EMBL/GenBank/DDBJ databases">
        <authorList>
            <person name="Palmer J.M."/>
        </authorList>
    </citation>
    <scope>NUCLEOTIDE SEQUENCE [LARGE SCALE GENOMIC DNA]</scope>
    <source>
        <strain evidence="2 3">TWF730</strain>
    </source>
</reference>
<sequence length="62" mass="7020">MMRRLRRQAGAAISDTAEVDFMPGKRLLLEDASTPTSLQKHCNKQRAFPIWQTGPEDESNMS</sequence>
<accession>A0AAV9U2A2</accession>
<proteinExistence type="predicted"/>
<comment type="caution">
    <text evidence="2">The sequence shown here is derived from an EMBL/GenBank/DDBJ whole genome shotgun (WGS) entry which is preliminary data.</text>
</comment>
<organism evidence="2 3">
    <name type="scientific">Orbilia blumenaviensis</name>
    <dbReference type="NCBI Taxonomy" id="1796055"/>
    <lineage>
        <taxon>Eukaryota</taxon>
        <taxon>Fungi</taxon>
        <taxon>Dikarya</taxon>
        <taxon>Ascomycota</taxon>
        <taxon>Pezizomycotina</taxon>
        <taxon>Orbiliomycetes</taxon>
        <taxon>Orbiliales</taxon>
        <taxon>Orbiliaceae</taxon>
        <taxon>Orbilia</taxon>
    </lineage>
</organism>